<protein>
    <recommendedName>
        <fullName evidence="2">DUF6536 domain-containing protein</fullName>
    </recommendedName>
</protein>
<dbReference type="Proteomes" id="UP001358417">
    <property type="component" value="Unassembled WGS sequence"/>
</dbReference>
<keyword evidence="1" id="KW-0472">Membrane</keyword>
<feature type="domain" description="DUF6536" evidence="2">
    <location>
        <begin position="6"/>
        <end position="157"/>
    </location>
</feature>
<dbReference type="InterPro" id="IPR046623">
    <property type="entry name" value="DUF6536"/>
</dbReference>
<dbReference type="Pfam" id="PF20163">
    <property type="entry name" value="DUF6536"/>
    <property type="match status" value="1"/>
</dbReference>
<keyword evidence="1" id="KW-1133">Transmembrane helix</keyword>
<dbReference type="EMBL" id="JAVRRD010000013">
    <property type="protein sequence ID" value="KAK5052655.1"/>
    <property type="molecule type" value="Genomic_DNA"/>
</dbReference>
<feature type="transmembrane region" description="Helical" evidence="1">
    <location>
        <begin position="12"/>
        <end position="32"/>
    </location>
</feature>
<proteinExistence type="predicted"/>
<keyword evidence="4" id="KW-1185">Reference proteome</keyword>
<organism evidence="3 4">
    <name type="scientific">Exophiala bonariae</name>
    <dbReference type="NCBI Taxonomy" id="1690606"/>
    <lineage>
        <taxon>Eukaryota</taxon>
        <taxon>Fungi</taxon>
        <taxon>Dikarya</taxon>
        <taxon>Ascomycota</taxon>
        <taxon>Pezizomycotina</taxon>
        <taxon>Eurotiomycetes</taxon>
        <taxon>Chaetothyriomycetidae</taxon>
        <taxon>Chaetothyriales</taxon>
        <taxon>Herpotrichiellaceae</taxon>
        <taxon>Exophiala</taxon>
    </lineage>
</organism>
<accession>A0AAV9N9K2</accession>
<dbReference type="RefSeq" id="XP_064706355.1">
    <property type="nucleotide sequence ID" value="XM_064846130.1"/>
</dbReference>
<dbReference type="GeneID" id="89970728"/>
<gene>
    <name evidence="3" type="ORF">LTR84_002520</name>
</gene>
<dbReference type="PANTHER" id="PTHR35395:SF1">
    <property type="entry name" value="DUF6536 DOMAIN-CONTAINING PROTEIN"/>
    <property type="match status" value="1"/>
</dbReference>
<sequence>MLKGDWRKTVAAATCGPAALLICNVVLMVIALTKYESHEGIGTLYTGDCDLVKHWDTGLHVLINVLSTTLLAASNFTMQCLRSPTRTEVDYAHARGRSLAIGVPSIRNLAYMKRRKALLWAALAFSSLPLHLLWNTAVFTTLGAHNFCYIVVDESFFEGAEYQEPNSDVSCWGRPMTPFASIFDAFQ</sequence>
<reference evidence="3 4" key="1">
    <citation type="submission" date="2023-08" db="EMBL/GenBank/DDBJ databases">
        <title>Black Yeasts Isolated from many extreme environments.</title>
        <authorList>
            <person name="Coleine C."/>
            <person name="Stajich J.E."/>
            <person name="Selbmann L."/>
        </authorList>
    </citation>
    <scope>NUCLEOTIDE SEQUENCE [LARGE SCALE GENOMIC DNA]</scope>
    <source>
        <strain evidence="3 4">CCFEE 5792</strain>
    </source>
</reference>
<evidence type="ECO:0000259" key="2">
    <source>
        <dbReference type="Pfam" id="PF20163"/>
    </source>
</evidence>
<dbReference type="AlphaFoldDB" id="A0AAV9N9K2"/>
<evidence type="ECO:0000313" key="3">
    <source>
        <dbReference type="EMBL" id="KAK5052655.1"/>
    </source>
</evidence>
<keyword evidence="1" id="KW-0812">Transmembrane</keyword>
<evidence type="ECO:0000313" key="4">
    <source>
        <dbReference type="Proteomes" id="UP001358417"/>
    </source>
</evidence>
<feature type="transmembrane region" description="Helical" evidence="1">
    <location>
        <begin position="117"/>
        <end position="134"/>
    </location>
</feature>
<evidence type="ECO:0000256" key="1">
    <source>
        <dbReference type="SAM" id="Phobius"/>
    </source>
</evidence>
<name>A0AAV9N9K2_9EURO</name>
<dbReference type="PANTHER" id="PTHR35395">
    <property type="entry name" value="DUF6536 DOMAIN-CONTAINING PROTEIN"/>
    <property type="match status" value="1"/>
</dbReference>
<comment type="caution">
    <text evidence="3">The sequence shown here is derived from an EMBL/GenBank/DDBJ whole genome shotgun (WGS) entry which is preliminary data.</text>
</comment>